<proteinExistence type="predicted"/>
<feature type="compositionally biased region" description="Acidic residues" evidence="1">
    <location>
        <begin position="238"/>
        <end position="253"/>
    </location>
</feature>
<feature type="region of interest" description="Disordered" evidence="1">
    <location>
        <begin position="538"/>
        <end position="561"/>
    </location>
</feature>
<keyword evidence="3" id="KW-1185">Reference proteome</keyword>
<feature type="compositionally biased region" description="Basic residues" evidence="1">
    <location>
        <begin position="478"/>
        <end position="487"/>
    </location>
</feature>
<evidence type="ECO:0000256" key="1">
    <source>
        <dbReference type="SAM" id="MobiDB-lite"/>
    </source>
</evidence>
<feature type="region of interest" description="Disordered" evidence="1">
    <location>
        <begin position="152"/>
        <end position="204"/>
    </location>
</feature>
<feature type="compositionally biased region" description="Basic and acidic residues" evidence="1">
    <location>
        <begin position="390"/>
        <end position="402"/>
    </location>
</feature>
<feature type="region of interest" description="Disordered" evidence="1">
    <location>
        <begin position="235"/>
        <end position="416"/>
    </location>
</feature>
<feature type="compositionally biased region" description="Basic and acidic residues" evidence="1">
    <location>
        <begin position="300"/>
        <end position="323"/>
    </location>
</feature>
<protein>
    <submittedName>
        <fullName evidence="2">Uncharacterized protein</fullName>
    </submittedName>
</protein>
<gene>
    <name evidence="2" type="primary">WBGene00304900</name>
</gene>
<feature type="compositionally biased region" description="Basic and acidic residues" evidence="1">
    <location>
        <begin position="458"/>
        <end position="477"/>
    </location>
</feature>
<evidence type="ECO:0000313" key="3">
    <source>
        <dbReference type="Proteomes" id="UP000005239"/>
    </source>
</evidence>
<feature type="compositionally biased region" description="Acidic residues" evidence="1">
    <location>
        <begin position="180"/>
        <end position="192"/>
    </location>
</feature>
<feature type="region of interest" description="Disordered" evidence="1">
    <location>
        <begin position="446"/>
        <end position="487"/>
    </location>
</feature>
<dbReference type="EnsemblMetazoa" id="PPA47048.1">
    <property type="protein sequence ID" value="PPA47048.1"/>
    <property type="gene ID" value="WBGene00304900"/>
</dbReference>
<evidence type="ECO:0000313" key="2">
    <source>
        <dbReference type="EnsemblMetazoa" id="PPA47048.1"/>
    </source>
</evidence>
<sequence length="773" mass="88146">MNSQMSNMRDRWLNSQYKVMIDFIYDFLKGRFDKHLRDMEERERAKTQPSGNKVWEYLNRLERSYEEWDLGECGHPPGSCQSKWSKYLQTRLHQVERVEPEKFLFIYFKLGIKLSREEANSISQQYRVYDMTWRNGVLKYYHKKVNLRVETRRAEKESEDRRKRERERNQASTQINDDPPSMEEEDVNDEVADQPPAKRSRSRMVMEGMKIKTEAMNEEQEAPNVFNRILMRGMKDEPENEDQVGNNEDDEEEPERKPDSPFLRMLLLRKVNNTSMPTVSVSSQEIKEEPPDEAEMTSGESRRNGRDGRREMVSIPDERRNGDGEEQSIDSGERREDASTVPPTDPVAPAEGGSDAPPSIQPSPNVRRNIVSPKTIQAIWDEMTGENMNEGDREKERRKKELPVATTPRRCPLIDGEMGDTVAAIYEQVPTHSGTRGEFETVESTHAEMGLNATSVSEKTRNEGEREEERMEEDRTPVRRKMQLRPRVLHGRLSPAELVARIDRPMQQKRAAAASADFAGFRRRSKAGQEALLQAAVDVHGEDGESETAGQESPKKKKSKEIHCLGSGSTLVKRTPATVSVPIKSTEGAVANPLNCAVPSTSKPVESAAAQPVDTTVAQPSNSPATAATNPVEVQQVELMKSGDGIRWDRMRERLLERMNNKRREMEKKTKVEKTVTLLNSSNRLSSLCENRAAVAALITEDEEMSVAVLSDLLDGEDNAERRVSMTNDVYRMNIQEDPEAKERLRIKLYGDMAVDRLKKTMTTALEDDSLWE</sequence>
<feature type="compositionally biased region" description="Polar residues" evidence="1">
    <location>
        <begin position="271"/>
        <end position="284"/>
    </location>
</feature>
<accession>A0A8R1V4V7</accession>
<dbReference type="AlphaFoldDB" id="A0A8R1V4V7"/>
<reference evidence="2" key="2">
    <citation type="submission" date="2022-06" db="UniProtKB">
        <authorList>
            <consortium name="EnsemblMetazoa"/>
        </authorList>
    </citation>
    <scope>IDENTIFICATION</scope>
    <source>
        <strain evidence="2">PS312</strain>
    </source>
</reference>
<name>A0A8R1V4V7_PRIPA</name>
<organism evidence="2 3">
    <name type="scientific">Pristionchus pacificus</name>
    <name type="common">Parasitic nematode worm</name>
    <dbReference type="NCBI Taxonomy" id="54126"/>
    <lineage>
        <taxon>Eukaryota</taxon>
        <taxon>Metazoa</taxon>
        <taxon>Ecdysozoa</taxon>
        <taxon>Nematoda</taxon>
        <taxon>Chromadorea</taxon>
        <taxon>Rhabditida</taxon>
        <taxon>Rhabditina</taxon>
        <taxon>Diplogasteromorpha</taxon>
        <taxon>Diplogasteroidea</taxon>
        <taxon>Neodiplogasteridae</taxon>
        <taxon>Pristionchus</taxon>
    </lineage>
</organism>
<feature type="compositionally biased region" description="Basic and acidic residues" evidence="1">
    <location>
        <begin position="152"/>
        <end position="169"/>
    </location>
</feature>
<dbReference type="Proteomes" id="UP000005239">
    <property type="component" value="Unassembled WGS sequence"/>
</dbReference>
<reference evidence="3" key="1">
    <citation type="journal article" date="2008" name="Nat. Genet.">
        <title>The Pristionchus pacificus genome provides a unique perspective on nematode lifestyle and parasitism.</title>
        <authorList>
            <person name="Dieterich C."/>
            <person name="Clifton S.W."/>
            <person name="Schuster L.N."/>
            <person name="Chinwalla A."/>
            <person name="Delehaunty K."/>
            <person name="Dinkelacker I."/>
            <person name="Fulton L."/>
            <person name="Fulton R."/>
            <person name="Godfrey J."/>
            <person name="Minx P."/>
            <person name="Mitreva M."/>
            <person name="Roeseler W."/>
            <person name="Tian H."/>
            <person name="Witte H."/>
            <person name="Yang S.P."/>
            <person name="Wilson R.K."/>
            <person name="Sommer R.J."/>
        </authorList>
    </citation>
    <scope>NUCLEOTIDE SEQUENCE [LARGE SCALE GENOMIC DNA]</scope>
    <source>
        <strain evidence="3">PS312</strain>
    </source>
</reference>